<dbReference type="GO" id="GO:0008773">
    <property type="term" value="F:[protein-PII] uridylyltransferase activity"/>
    <property type="evidence" value="ECO:0007669"/>
    <property type="project" value="InterPro"/>
</dbReference>
<dbReference type="Gene3D" id="3.10.580.10">
    <property type="entry name" value="CBS-domain"/>
    <property type="match status" value="1"/>
</dbReference>
<feature type="domain" description="CBS" evidence="3">
    <location>
        <begin position="26"/>
        <end position="84"/>
    </location>
</feature>
<keyword evidence="1 2" id="KW-0129">CBS domain</keyword>
<dbReference type="InterPro" id="IPR046342">
    <property type="entry name" value="CBS_dom_sf"/>
</dbReference>
<evidence type="ECO:0000313" key="5">
    <source>
        <dbReference type="Proteomes" id="UP000189462"/>
    </source>
</evidence>
<dbReference type="Pfam" id="PF03445">
    <property type="entry name" value="DUF294"/>
    <property type="match status" value="1"/>
</dbReference>
<evidence type="ECO:0000259" key="3">
    <source>
        <dbReference type="PROSITE" id="PS51371"/>
    </source>
</evidence>
<comment type="caution">
    <text evidence="4">The sequence shown here is derived from an EMBL/GenBank/DDBJ whole genome shotgun (WGS) entry which is preliminary data.</text>
</comment>
<keyword evidence="5" id="KW-1185">Reference proteome</keyword>
<dbReference type="STRING" id="108003.B1C78_14605"/>
<sequence length="498" mass="55243">MTGQRVDMAPLQTDVALFGERVDDAMEGPPPLVAETVSCRDLVATLAQADASCAIIIDHRRTPRGIVTEQDIVRRAAYAVVGGEPCVRIMTSPVHTVTCGDPLYRAVGRMLELGLRRTPVLDVEGRVCGLLDLSRALPRVCGRVLHHFRGLGGSGDDDPQAARAIREAQAPLIEELLARQADAHEIQALLTRLNDDIYIRLADRRIALLESQGHGRAPADFCLLLMGSGGRAENYLAPDQDHGLVLADYPDADHDWIDGWFQRFSEGLIEDLELAGFPRDVGHVMCINPLWRKTLSQWRTQIRIWARTLATVSIRLGDVFYDFRPVSGNLQLGLELRASLQELAAATPSLLRAMVDEHRDHGVGLGLFGRFVTMERGSAHHGHINLKHTAILPLITAVRVLALKHRVAVTGTLARLEALRDLEVIDLARFDSLKRAHGTLSSLVLRHQLAQLHAGETPDYYVHPGELDRSQVRSLRRAMRSVRRLRDQVRTDITGQVF</sequence>
<dbReference type="Pfam" id="PF00571">
    <property type="entry name" value="CBS"/>
    <property type="match status" value="2"/>
</dbReference>
<dbReference type="CDD" id="cd05401">
    <property type="entry name" value="NT_GlnE_GlnD_like"/>
    <property type="match status" value="1"/>
</dbReference>
<dbReference type="PANTHER" id="PTHR43080:SF2">
    <property type="entry name" value="CBS DOMAIN-CONTAINING PROTEIN"/>
    <property type="match status" value="1"/>
</dbReference>
<dbReference type="PANTHER" id="PTHR43080">
    <property type="entry name" value="CBS DOMAIN-CONTAINING PROTEIN CBSX3, MITOCHONDRIAL"/>
    <property type="match status" value="1"/>
</dbReference>
<dbReference type="EMBL" id="MVBK01000099">
    <property type="protein sequence ID" value="OOG22658.1"/>
    <property type="molecule type" value="Genomic_DNA"/>
</dbReference>
<evidence type="ECO:0000256" key="2">
    <source>
        <dbReference type="PROSITE-ProRule" id="PRU00703"/>
    </source>
</evidence>
<dbReference type="OrthoDB" id="9808528at2"/>
<dbReference type="InterPro" id="IPR000644">
    <property type="entry name" value="CBS_dom"/>
</dbReference>
<evidence type="ECO:0000256" key="1">
    <source>
        <dbReference type="ARBA" id="ARBA00023122"/>
    </source>
</evidence>
<gene>
    <name evidence="4" type="ORF">B1C78_14605</name>
</gene>
<dbReference type="PROSITE" id="PS51371">
    <property type="entry name" value="CBS"/>
    <property type="match status" value="2"/>
</dbReference>
<reference evidence="4 5" key="1">
    <citation type="submission" date="2017-02" db="EMBL/GenBank/DDBJ databases">
        <title>Genomic diversity within the haloalkaliphilic genus Thioalkalivibrio.</title>
        <authorList>
            <person name="Ahn A.-C."/>
            <person name="Meier-Kolthoff J."/>
            <person name="Overmars L."/>
            <person name="Richter M."/>
            <person name="Woyke T."/>
            <person name="Sorokin D.Y."/>
            <person name="Muyzer G."/>
        </authorList>
    </citation>
    <scope>NUCLEOTIDE SEQUENCE [LARGE SCALE GENOMIC DNA]</scope>
    <source>
        <strain evidence="4 5">ALJD</strain>
    </source>
</reference>
<dbReference type="InterPro" id="IPR018821">
    <property type="entry name" value="DUF294_put_nucleoTrafse_sb-bd"/>
</dbReference>
<dbReference type="InterPro" id="IPR005105">
    <property type="entry name" value="GlnD_Uridyltrans_N"/>
</dbReference>
<accession>A0A1V3NCR6</accession>
<organism evidence="4 5">
    <name type="scientific">Thioalkalivibrio denitrificans</name>
    <dbReference type="NCBI Taxonomy" id="108003"/>
    <lineage>
        <taxon>Bacteria</taxon>
        <taxon>Pseudomonadati</taxon>
        <taxon>Pseudomonadota</taxon>
        <taxon>Gammaproteobacteria</taxon>
        <taxon>Chromatiales</taxon>
        <taxon>Ectothiorhodospiraceae</taxon>
        <taxon>Thioalkalivibrio</taxon>
    </lineage>
</organism>
<dbReference type="Proteomes" id="UP000189462">
    <property type="component" value="Unassembled WGS sequence"/>
</dbReference>
<proteinExistence type="predicted"/>
<dbReference type="AlphaFoldDB" id="A0A1V3NCR6"/>
<dbReference type="SUPFAM" id="SSF54631">
    <property type="entry name" value="CBS-domain pair"/>
    <property type="match status" value="1"/>
</dbReference>
<dbReference type="Pfam" id="PF10335">
    <property type="entry name" value="DUF294_C"/>
    <property type="match status" value="1"/>
</dbReference>
<dbReference type="InterPro" id="IPR051257">
    <property type="entry name" value="Diverse_CBS-Domain"/>
</dbReference>
<feature type="domain" description="CBS" evidence="3">
    <location>
        <begin position="90"/>
        <end position="148"/>
    </location>
</feature>
<evidence type="ECO:0000313" key="4">
    <source>
        <dbReference type="EMBL" id="OOG22658.1"/>
    </source>
</evidence>
<protein>
    <recommendedName>
        <fullName evidence="3">CBS domain-containing protein</fullName>
    </recommendedName>
</protein>
<dbReference type="SMART" id="SM00116">
    <property type="entry name" value="CBS"/>
    <property type="match status" value="2"/>
</dbReference>
<name>A0A1V3NCR6_9GAMM</name>